<dbReference type="GO" id="GO:0034040">
    <property type="term" value="F:ATPase-coupled lipid transmembrane transporter activity"/>
    <property type="evidence" value="ECO:0007669"/>
    <property type="project" value="TreeGrafter"/>
</dbReference>
<evidence type="ECO:0000256" key="5">
    <source>
        <dbReference type="ARBA" id="ARBA00022741"/>
    </source>
</evidence>
<feature type="transmembrane region" description="Helical" evidence="10">
    <location>
        <begin position="69"/>
        <end position="92"/>
    </location>
</feature>
<protein>
    <submittedName>
        <fullName evidence="13">Lipid A export ATP-binding/permease protein MsbA</fullName>
    </submittedName>
</protein>
<dbReference type="GO" id="GO:0016887">
    <property type="term" value="F:ATP hydrolysis activity"/>
    <property type="evidence" value="ECO:0007669"/>
    <property type="project" value="InterPro"/>
</dbReference>
<name>W4VNI1_9BACI</name>
<dbReference type="Pfam" id="PF00005">
    <property type="entry name" value="ABC_tran"/>
    <property type="match status" value="1"/>
</dbReference>
<dbReference type="InterPro" id="IPR011527">
    <property type="entry name" value="ABC1_TM_dom"/>
</dbReference>
<keyword evidence="3" id="KW-1003">Cell membrane</keyword>
<comment type="subcellular location">
    <subcellularLocation>
        <location evidence="1">Cell membrane</location>
        <topology evidence="1">Multi-pass membrane protein</topology>
    </subcellularLocation>
</comment>
<gene>
    <name evidence="13" type="ORF">JCM21714_3956</name>
</gene>
<dbReference type="OrthoDB" id="9770415at2"/>
<dbReference type="InterPro" id="IPR003593">
    <property type="entry name" value="AAA+_ATPase"/>
</dbReference>
<dbReference type="PANTHER" id="PTHR24221:SF654">
    <property type="entry name" value="ATP-BINDING CASSETTE SUB-FAMILY B MEMBER 6"/>
    <property type="match status" value="1"/>
</dbReference>
<evidence type="ECO:0000256" key="8">
    <source>
        <dbReference type="ARBA" id="ARBA00022989"/>
    </source>
</evidence>
<keyword evidence="9 10" id="KW-0472">Membrane</keyword>
<dbReference type="AlphaFoldDB" id="W4VNI1"/>
<dbReference type="GO" id="GO:0008234">
    <property type="term" value="F:cysteine-type peptidase activity"/>
    <property type="evidence" value="ECO:0007669"/>
    <property type="project" value="UniProtKB-KW"/>
</dbReference>
<dbReference type="PROSITE" id="PS50893">
    <property type="entry name" value="ABC_TRANSPORTER_2"/>
    <property type="match status" value="1"/>
</dbReference>
<keyword evidence="14" id="KW-1185">Reference proteome</keyword>
<feature type="domain" description="ABC transmembrane type-1" evidence="12">
    <location>
        <begin position="23"/>
        <end position="317"/>
    </location>
</feature>
<evidence type="ECO:0000256" key="6">
    <source>
        <dbReference type="ARBA" id="ARBA00022807"/>
    </source>
</evidence>
<dbReference type="InterPro" id="IPR039421">
    <property type="entry name" value="Type_1_exporter"/>
</dbReference>
<feature type="transmembrane region" description="Helical" evidence="10">
    <location>
        <begin position="153"/>
        <end position="173"/>
    </location>
</feature>
<evidence type="ECO:0000256" key="2">
    <source>
        <dbReference type="ARBA" id="ARBA00022448"/>
    </source>
</evidence>
<dbReference type="InterPro" id="IPR017871">
    <property type="entry name" value="ABC_transporter-like_CS"/>
</dbReference>
<dbReference type="Pfam" id="PF00664">
    <property type="entry name" value="ABC_membrane"/>
    <property type="match status" value="1"/>
</dbReference>
<evidence type="ECO:0000259" key="11">
    <source>
        <dbReference type="PROSITE" id="PS50893"/>
    </source>
</evidence>
<dbReference type="RefSeq" id="WP_035725433.1">
    <property type="nucleotide sequence ID" value="NZ_BAVS01000030.1"/>
</dbReference>
<dbReference type="Proteomes" id="UP000019102">
    <property type="component" value="Unassembled WGS sequence"/>
</dbReference>
<dbReference type="EMBL" id="BAVS01000030">
    <property type="protein sequence ID" value="GAE94767.1"/>
    <property type="molecule type" value="Genomic_DNA"/>
</dbReference>
<keyword evidence="8 10" id="KW-1133">Transmembrane helix</keyword>
<evidence type="ECO:0000259" key="12">
    <source>
        <dbReference type="PROSITE" id="PS50929"/>
    </source>
</evidence>
<dbReference type="eggNOG" id="COG1132">
    <property type="taxonomic scope" value="Bacteria"/>
</dbReference>
<accession>W4VNI1</accession>
<evidence type="ECO:0000256" key="1">
    <source>
        <dbReference type="ARBA" id="ARBA00004651"/>
    </source>
</evidence>
<dbReference type="GO" id="GO:0005524">
    <property type="term" value="F:ATP binding"/>
    <property type="evidence" value="ECO:0007669"/>
    <property type="project" value="UniProtKB-KW"/>
</dbReference>
<dbReference type="PROSITE" id="PS00211">
    <property type="entry name" value="ABC_TRANSPORTER_1"/>
    <property type="match status" value="1"/>
</dbReference>
<feature type="transmembrane region" description="Helical" evidence="10">
    <location>
        <begin position="179"/>
        <end position="196"/>
    </location>
</feature>
<keyword evidence="5" id="KW-0547">Nucleotide-binding</keyword>
<dbReference type="FunFam" id="3.40.50.300:FF:000299">
    <property type="entry name" value="ABC transporter ATP-binding protein/permease"/>
    <property type="match status" value="1"/>
</dbReference>
<dbReference type="GO" id="GO:0005886">
    <property type="term" value="C:plasma membrane"/>
    <property type="evidence" value="ECO:0007669"/>
    <property type="project" value="UniProtKB-SubCell"/>
</dbReference>
<dbReference type="InterPro" id="IPR003439">
    <property type="entry name" value="ABC_transporter-like_ATP-bd"/>
</dbReference>
<dbReference type="GO" id="GO:0140359">
    <property type="term" value="F:ABC-type transporter activity"/>
    <property type="evidence" value="ECO:0007669"/>
    <property type="project" value="InterPro"/>
</dbReference>
<evidence type="ECO:0000256" key="9">
    <source>
        <dbReference type="ARBA" id="ARBA00023136"/>
    </source>
</evidence>
<dbReference type="Gene3D" id="3.40.50.300">
    <property type="entry name" value="P-loop containing nucleotide triphosphate hydrolases"/>
    <property type="match status" value="1"/>
</dbReference>
<keyword evidence="4 10" id="KW-0812">Transmembrane</keyword>
<keyword evidence="2" id="KW-0813">Transport</keyword>
<keyword evidence="6" id="KW-0645">Protease</keyword>
<sequence length="599" mass="66979">MQHVVYFLKQIHEYSGAVLYFNILAMMGIGLLNGIGILLLIPMISMSGIIEINAKEIPFMEVFQFLDSFSVSMGLVIILSIFVAIVIGQNLLQRHITIRNSEIQQGFLRYLQINTYQSLLKSNWGFFLKNRKSDLIHILTMEISKTNAGTQSFLNLIASFIITLMQIGLAFWLSPAITSFVLICGLFLMLINFKFLRRSLHLGKKNVELGKSYLAGITDQINGMKDIKSNSLEEPRMEWYRSITKQMQDRHVDFTRVKTTSQAYYKIASAVFIAVFVYVAIQLFAAQAAQLMLILLIFSRLWPRVAGMQNSMEQIAMSLPSLQIVQGLQKQTSETKEFQEDFNPSVAPLEIVEGITCENASFRYDREKPEFALKNINLFIPANKITAIVGKSGAGKSTLIDLLMGGLNLPEDGEIKVDGQSLSSTRIIALRSSLSYVSQDPFLFNTTIRENLLIVAPNARDEALMEALEFASAAEFVNKLPDGLDTIIGGDRGGIKLSGGERQRIVLARAILRKPSVLVLDEATSSLDTENETNILEAIERIKGKLTIIVIAHRLSTIRDADQVVVLENGEIIQQGKYHQLSTTKGVFQKMLHRQLVGS</sequence>
<keyword evidence="6" id="KW-0378">Hydrolase</keyword>
<evidence type="ECO:0000256" key="3">
    <source>
        <dbReference type="ARBA" id="ARBA00022475"/>
    </source>
</evidence>
<dbReference type="PROSITE" id="PS50929">
    <property type="entry name" value="ABC_TM1F"/>
    <property type="match status" value="1"/>
</dbReference>
<organism evidence="13 14">
    <name type="scientific">Gracilibacillus boraciitolerans JCM 21714</name>
    <dbReference type="NCBI Taxonomy" id="1298598"/>
    <lineage>
        <taxon>Bacteria</taxon>
        <taxon>Bacillati</taxon>
        <taxon>Bacillota</taxon>
        <taxon>Bacilli</taxon>
        <taxon>Bacillales</taxon>
        <taxon>Bacillaceae</taxon>
        <taxon>Gracilibacillus</taxon>
    </lineage>
</organism>
<evidence type="ECO:0000313" key="14">
    <source>
        <dbReference type="Proteomes" id="UP000019102"/>
    </source>
</evidence>
<comment type="caution">
    <text evidence="13">The sequence shown here is derived from an EMBL/GenBank/DDBJ whole genome shotgun (WGS) entry which is preliminary data.</text>
</comment>
<feature type="domain" description="ABC transporter" evidence="11">
    <location>
        <begin position="355"/>
        <end position="594"/>
    </location>
</feature>
<dbReference type="InterPro" id="IPR036640">
    <property type="entry name" value="ABC1_TM_sf"/>
</dbReference>
<dbReference type="Gene3D" id="1.20.1560.10">
    <property type="entry name" value="ABC transporter type 1, transmembrane domain"/>
    <property type="match status" value="1"/>
</dbReference>
<feature type="transmembrane region" description="Helical" evidence="10">
    <location>
        <begin position="263"/>
        <end position="281"/>
    </location>
</feature>
<keyword evidence="7 13" id="KW-0067">ATP-binding</keyword>
<dbReference type="SUPFAM" id="SSF90123">
    <property type="entry name" value="ABC transporter transmembrane region"/>
    <property type="match status" value="1"/>
</dbReference>
<evidence type="ECO:0000256" key="10">
    <source>
        <dbReference type="SAM" id="Phobius"/>
    </source>
</evidence>
<feature type="transmembrane region" description="Helical" evidence="10">
    <location>
        <begin position="21"/>
        <end position="49"/>
    </location>
</feature>
<dbReference type="SUPFAM" id="SSF52540">
    <property type="entry name" value="P-loop containing nucleoside triphosphate hydrolases"/>
    <property type="match status" value="1"/>
</dbReference>
<proteinExistence type="predicted"/>
<evidence type="ECO:0000256" key="7">
    <source>
        <dbReference type="ARBA" id="ARBA00022840"/>
    </source>
</evidence>
<keyword evidence="6" id="KW-0788">Thiol protease</keyword>
<dbReference type="STRING" id="1298598.JCM21714_3956"/>
<dbReference type="PANTHER" id="PTHR24221">
    <property type="entry name" value="ATP-BINDING CASSETTE SUB-FAMILY B"/>
    <property type="match status" value="1"/>
</dbReference>
<reference evidence="13 14" key="1">
    <citation type="journal article" date="2014" name="Genome Announc.">
        <title>Draft Genome Sequence of the Boron-Tolerant and Moderately Halotolerant Bacterium Gracilibacillus boraciitolerans JCM 21714T.</title>
        <authorList>
            <person name="Ahmed I."/>
            <person name="Oshima K."/>
            <person name="Suda W."/>
            <person name="Kitamura K."/>
            <person name="Iida T."/>
            <person name="Ohmori Y."/>
            <person name="Fujiwara T."/>
            <person name="Hattori M."/>
            <person name="Ohkuma M."/>
        </authorList>
    </citation>
    <scope>NUCLEOTIDE SEQUENCE [LARGE SCALE GENOMIC DNA]</scope>
    <source>
        <strain evidence="13 14">JCM 21714</strain>
    </source>
</reference>
<dbReference type="SMART" id="SM00382">
    <property type="entry name" value="AAA"/>
    <property type="match status" value="1"/>
</dbReference>
<evidence type="ECO:0000256" key="4">
    <source>
        <dbReference type="ARBA" id="ARBA00022692"/>
    </source>
</evidence>
<dbReference type="InterPro" id="IPR027417">
    <property type="entry name" value="P-loop_NTPase"/>
</dbReference>
<evidence type="ECO:0000313" key="13">
    <source>
        <dbReference type="EMBL" id="GAE94767.1"/>
    </source>
</evidence>